<reference evidence="2" key="4">
    <citation type="submission" date="2024-05" db="EMBL/GenBank/DDBJ databases">
        <authorList>
            <person name="Sun Q."/>
            <person name="Sedlacek I."/>
        </authorList>
    </citation>
    <scope>NUCLEOTIDE SEQUENCE</scope>
    <source>
        <strain evidence="2">CCM 4175</strain>
    </source>
</reference>
<reference evidence="5" key="3">
    <citation type="journal article" date="2019" name="Int. J. Syst. Evol. Microbiol.">
        <title>The Global Catalogue of Microorganisms (GCM) 10K type strain sequencing project: providing services to taxonomists for standard genome sequencing and annotation.</title>
        <authorList>
            <consortium name="The Broad Institute Genomics Platform"/>
            <consortium name="The Broad Institute Genome Sequencing Center for Infectious Disease"/>
            <person name="Wu L."/>
            <person name="Ma J."/>
        </authorList>
    </citation>
    <scope>NUCLEOTIDE SEQUENCE [LARGE SCALE GENOMIC DNA]</scope>
    <source>
        <strain evidence="5">CCM 4175</strain>
    </source>
</reference>
<dbReference type="RefSeq" id="WP_095115633.1">
    <property type="nucleotide sequence ID" value="NZ_BMCB01000003.1"/>
</dbReference>
<evidence type="ECO:0000313" key="5">
    <source>
        <dbReference type="Proteomes" id="UP000652995"/>
    </source>
</evidence>
<reference evidence="3 4" key="2">
    <citation type="submission" date="2017-06" db="EMBL/GenBank/DDBJ databases">
        <authorList>
            <consortium name="Pathogen Informatics"/>
        </authorList>
    </citation>
    <scope>NUCLEOTIDE SEQUENCE [LARGE SCALE GENOMIC DNA]</scope>
    <source>
        <strain evidence="3 4">NCTC13833</strain>
    </source>
</reference>
<accession>A0A240BXE1</accession>
<evidence type="ECO:0000313" key="2">
    <source>
        <dbReference type="EMBL" id="GGA84000.1"/>
    </source>
</evidence>
<protein>
    <submittedName>
        <fullName evidence="3">Membrane protein</fullName>
    </submittedName>
</protein>
<name>A0A240BXE1_9STAP</name>
<keyword evidence="1" id="KW-1133">Transmembrane helix</keyword>
<evidence type="ECO:0000256" key="1">
    <source>
        <dbReference type="SAM" id="Phobius"/>
    </source>
</evidence>
<dbReference type="Proteomes" id="UP000243706">
    <property type="component" value="Chromosome 1"/>
</dbReference>
<feature type="transmembrane region" description="Helical" evidence="1">
    <location>
        <begin position="79"/>
        <end position="96"/>
    </location>
</feature>
<dbReference type="Pfam" id="PF06993">
    <property type="entry name" value="DUF1304"/>
    <property type="match status" value="1"/>
</dbReference>
<gene>
    <name evidence="2" type="ORF">GCM10007183_05240</name>
    <name evidence="3" type="ORF">SAMEA4412661_00434</name>
</gene>
<dbReference type="PANTHER" id="PTHR38446:SF1">
    <property type="entry name" value="BLL0914 PROTEIN"/>
    <property type="match status" value="1"/>
</dbReference>
<dbReference type="OrthoDB" id="9803832at2"/>
<dbReference type="EMBL" id="BMCB01000003">
    <property type="protein sequence ID" value="GGA84000.1"/>
    <property type="molecule type" value="Genomic_DNA"/>
</dbReference>
<sequence length="121" mass="13515">MSITSTILVVLVALEFFYIMYLETFKTVSDQTSRVFNISKEKLRDHNMQVLLKNQGIYNGLIGVLLLYGAFISGNPREVCIMLLLYIIGVALYGGISSDKSIFFKQGTLPIIALISILFLA</sequence>
<keyword evidence="1" id="KW-0472">Membrane</keyword>
<evidence type="ECO:0000313" key="4">
    <source>
        <dbReference type="Proteomes" id="UP000243706"/>
    </source>
</evidence>
<dbReference type="AlphaFoldDB" id="A0A240BXE1"/>
<dbReference type="EMBL" id="LT906464">
    <property type="protein sequence ID" value="SNW00384.1"/>
    <property type="molecule type" value="Genomic_DNA"/>
</dbReference>
<reference evidence="2" key="1">
    <citation type="journal article" date="2014" name="Int. J. Syst. Evol. Microbiol.">
        <title>Complete genome of a new Firmicutes species belonging to the dominant human colonic microbiota ('Ruminococcus bicirculans') reveals two chromosomes and a selective capacity to utilize plant glucans.</title>
        <authorList>
            <consortium name="NISC Comparative Sequencing Program"/>
            <person name="Wegmann U."/>
            <person name="Louis P."/>
            <person name="Goesmann A."/>
            <person name="Henrissat B."/>
            <person name="Duncan S.H."/>
            <person name="Flint H.J."/>
        </authorList>
    </citation>
    <scope>NUCLEOTIDE SEQUENCE</scope>
    <source>
        <strain evidence="2">CCM 4175</strain>
    </source>
</reference>
<feature type="transmembrane region" description="Helical" evidence="1">
    <location>
        <begin position="56"/>
        <end position="72"/>
    </location>
</feature>
<proteinExistence type="predicted"/>
<evidence type="ECO:0000313" key="3">
    <source>
        <dbReference type="EMBL" id="SNW00384.1"/>
    </source>
</evidence>
<feature type="transmembrane region" description="Helical" evidence="1">
    <location>
        <begin position="102"/>
        <end position="120"/>
    </location>
</feature>
<keyword evidence="5" id="KW-1185">Reference proteome</keyword>
<organism evidence="3 4">
    <name type="scientific">Staphylococcus muscae</name>
    <dbReference type="NCBI Taxonomy" id="1294"/>
    <lineage>
        <taxon>Bacteria</taxon>
        <taxon>Bacillati</taxon>
        <taxon>Bacillota</taxon>
        <taxon>Bacilli</taxon>
        <taxon>Bacillales</taxon>
        <taxon>Staphylococcaceae</taxon>
        <taxon>Staphylococcus</taxon>
    </lineage>
</organism>
<dbReference type="KEGG" id="smus:C7J88_09290"/>
<dbReference type="InterPro" id="IPR009732">
    <property type="entry name" value="DUF1304"/>
</dbReference>
<dbReference type="Proteomes" id="UP000652995">
    <property type="component" value="Unassembled WGS sequence"/>
</dbReference>
<dbReference type="PANTHER" id="PTHR38446">
    <property type="entry name" value="BLL0914 PROTEIN"/>
    <property type="match status" value="1"/>
</dbReference>
<feature type="transmembrane region" description="Helical" evidence="1">
    <location>
        <begin position="7"/>
        <end position="25"/>
    </location>
</feature>
<keyword evidence="1" id="KW-0812">Transmembrane</keyword>